<evidence type="ECO:0000313" key="5">
    <source>
        <dbReference type="Proteomes" id="UP000619376"/>
    </source>
</evidence>
<gene>
    <name evidence="2" type="ORF">GCM10017781_24270</name>
    <name evidence="3" type="ORF">HNQ07_002463</name>
</gene>
<reference evidence="2" key="1">
    <citation type="journal article" date="2014" name="Int. J. Syst. Evol. Microbiol.">
        <title>Complete genome of a new Firmicutes species belonging to the dominant human colonic microbiota ('Ruminococcus bicirculans') reveals two chromosomes and a selective capacity to utilize plant glucans.</title>
        <authorList>
            <consortium name="NISC Comparative Sequencing Program"/>
            <person name="Wegmann U."/>
            <person name="Louis P."/>
            <person name="Goesmann A."/>
            <person name="Henrissat B."/>
            <person name="Duncan S.H."/>
            <person name="Flint H.J."/>
        </authorList>
    </citation>
    <scope>NUCLEOTIDE SEQUENCE</scope>
    <source>
        <strain evidence="2">CGMCC 1.18437</strain>
    </source>
</reference>
<dbReference type="Pfam" id="PF14117">
    <property type="entry name" value="DUF4287"/>
    <property type="match status" value="1"/>
</dbReference>
<evidence type="ECO:0000313" key="4">
    <source>
        <dbReference type="Proteomes" id="UP000539473"/>
    </source>
</evidence>
<dbReference type="RefSeq" id="WP_184112117.1">
    <property type="nucleotide sequence ID" value="NZ_BNAJ01000005.1"/>
</dbReference>
<proteinExistence type="predicted"/>
<reference evidence="2" key="4">
    <citation type="submission" date="2024-05" db="EMBL/GenBank/DDBJ databases">
        <authorList>
            <person name="Sun Q."/>
            <person name="Zhou Y."/>
        </authorList>
    </citation>
    <scope>NUCLEOTIDE SEQUENCE</scope>
    <source>
        <strain evidence="2">CGMCC 1.18437</strain>
    </source>
</reference>
<name>A0A7W8NNK1_9DEIO</name>
<reference evidence="3 4" key="3">
    <citation type="submission" date="2020-08" db="EMBL/GenBank/DDBJ databases">
        <title>Genomic Encyclopedia of Type Strains, Phase IV (KMG-IV): sequencing the most valuable type-strain genomes for metagenomic binning, comparative biology and taxonomic classification.</title>
        <authorList>
            <person name="Goeker M."/>
        </authorList>
    </citation>
    <scope>NUCLEOTIDE SEQUENCE [LARGE SCALE GENOMIC DNA]</scope>
    <source>
        <strain evidence="3 4">DSM 27521</strain>
    </source>
</reference>
<evidence type="ECO:0000259" key="1">
    <source>
        <dbReference type="Pfam" id="PF18899"/>
    </source>
</evidence>
<protein>
    <submittedName>
        <fullName evidence="3">Putative transport protein</fullName>
    </submittedName>
</protein>
<dbReference type="InterPro" id="IPR043714">
    <property type="entry name" value="DUF5655"/>
</dbReference>
<dbReference type="InterPro" id="IPR025629">
    <property type="entry name" value="DUF4287"/>
</dbReference>
<sequence>MSFQAYLDTVHAKTGKTVADFRTESGEKGLTKHGEIVAWLKQDYGLGHGHANAIAAALLKADHFAAPKDDRSDAVFSGKKAVWKPAFDSLRAAVSAFGDDVDTAPTDTYVSFTRSGKKFAIVQPTTGRLDIGLKRRDAAVTERFEAAGSWNTMVTHRVRIDDAAHLDADVLAWLRAAYEGAK</sequence>
<dbReference type="Proteomes" id="UP000539473">
    <property type="component" value="Unassembled WGS sequence"/>
</dbReference>
<dbReference type="EMBL" id="JACHFK010000005">
    <property type="protein sequence ID" value="MBB5376999.1"/>
    <property type="molecule type" value="Genomic_DNA"/>
</dbReference>
<comment type="caution">
    <text evidence="3">The sequence shown here is derived from an EMBL/GenBank/DDBJ whole genome shotgun (WGS) entry which is preliminary data.</text>
</comment>
<dbReference type="AlphaFoldDB" id="A0A7W8NNK1"/>
<dbReference type="Proteomes" id="UP000619376">
    <property type="component" value="Unassembled WGS sequence"/>
</dbReference>
<dbReference type="Pfam" id="PF18899">
    <property type="entry name" value="DUF5655"/>
    <property type="match status" value="1"/>
</dbReference>
<evidence type="ECO:0000313" key="3">
    <source>
        <dbReference type="EMBL" id="MBB5376999.1"/>
    </source>
</evidence>
<feature type="domain" description="DUF5655" evidence="1">
    <location>
        <begin position="73"/>
        <end position="179"/>
    </location>
</feature>
<dbReference type="EMBL" id="BNAJ01000005">
    <property type="protein sequence ID" value="GHF46939.1"/>
    <property type="molecule type" value="Genomic_DNA"/>
</dbReference>
<organism evidence="3 4">
    <name type="scientific">Deinococcus metalli</name>
    <dbReference type="NCBI Taxonomy" id="1141878"/>
    <lineage>
        <taxon>Bacteria</taxon>
        <taxon>Thermotogati</taxon>
        <taxon>Deinococcota</taxon>
        <taxon>Deinococci</taxon>
        <taxon>Deinococcales</taxon>
        <taxon>Deinococcaceae</taxon>
        <taxon>Deinococcus</taxon>
    </lineage>
</organism>
<accession>A0A7W8NNK1</accession>
<reference evidence="5" key="2">
    <citation type="journal article" date="2019" name="Int. J. Syst. Evol. Microbiol.">
        <title>The Global Catalogue of Microorganisms (GCM) 10K type strain sequencing project: providing services to taxonomists for standard genome sequencing and annotation.</title>
        <authorList>
            <consortium name="The Broad Institute Genomics Platform"/>
            <consortium name="The Broad Institute Genome Sequencing Center for Infectious Disease"/>
            <person name="Wu L."/>
            <person name="Ma J."/>
        </authorList>
    </citation>
    <scope>NUCLEOTIDE SEQUENCE [LARGE SCALE GENOMIC DNA]</scope>
    <source>
        <strain evidence="5">CGMCC 1.18437</strain>
    </source>
</reference>
<evidence type="ECO:0000313" key="2">
    <source>
        <dbReference type="EMBL" id="GHF46939.1"/>
    </source>
</evidence>
<keyword evidence="5" id="KW-1185">Reference proteome</keyword>